<sequence>MPSKKLAFTFAGLAAVCALLSYAASERVGGLRGSPTASAAARTPGPGYGSYLQIAGVQAMDYDAATKGARRDGDAWVLGDVDLEAVRAAAAAPEDLDRLAEADPRWIPTQTWKLRHGGASPFALAKEHCSARHLAQMEGMCKADLSVVVERRGAGEGHVVYARPTLGDDATDDCHAYADCIARNAWLDRPTPLPTGSDTYRAFQAGDIRLPMHGTREEWQTSLRAEIEVVSDNLTALRRLDLADPQMRQSLDLQQDLLEQLEWMASL</sequence>
<accession>A0ABS7U6B5</accession>
<keyword evidence="1" id="KW-0732">Signal</keyword>
<reference evidence="2" key="1">
    <citation type="submission" date="2021-08" db="EMBL/GenBank/DDBJ databases">
        <authorList>
            <person name="Stevens D.C."/>
        </authorList>
    </citation>
    <scope>NUCLEOTIDE SEQUENCE</scope>
    <source>
        <strain evidence="2">DSM 53165</strain>
    </source>
</reference>
<feature type="signal peptide" evidence="1">
    <location>
        <begin position="1"/>
        <end position="23"/>
    </location>
</feature>
<keyword evidence="3" id="KW-1185">Reference proteome</keyword>
<proteinExistence type="predicted"/>
<dbReference type="Proteomes" id="UP001139031">
    <property type="component" value="Unassembled WGS sequence"/>
</dbReference>
<dbReference type="RefSeq" id="WP_224197722.1">
    <property type="nucleotide sequence ID" value="NZ_JAIRAU010000059.1"/>
</dbReference>
<evidence type="ECO:0000313" key="2">
    <source>
        <dbReference type="EMBL" id="MBZ5715983.1"/>
    </source>
</evidence>
<feature type="chain" id="PRO_5047409532" evidence="1">
    <location>
        <begin position="24"/>
        <end position="267"/>
    </location>
</feature>
<evidence type="ECO:0000313" key="3">
    <source>
        <dbReference type="Proteomes" id="UP001139031"/>
    </source>
</evidence>
<organism evidence="2 3">
    <name type="scientific">Nannocystis pusilla</name>
    <dbReference type="NCBI Taxonomy" id="889268"/>
    <lineage>
        <taxon>Bacteria</taxon>
        <taxon>Pseudomonadati</taxon>
        <taxon>Myxococcota</taxon>
        <taxon>Polyangia</taxon>
        <taxon>Nannocystales</taxon>
        <taxon>Nannocystaceae</taxon>
        <taxon>Nannocystis</taxon>
    </lineage>
</organism>
<comment type="caution">
    <text evidence="2">The sequence shown here is derived from an EMBL/GenBank/DDBJ whole genome shotgun (WGS) entry which is preliminary data.</text>
</comment>
<evidence type="ECO:0000256" key="1">
    <source>
        <dbReference type="SAM" id="SignalP"/>
    </source>
</evidence>
<name>A0ABS7U6B5_9BACT</name>
<dbReference type="EMBL" id="JAIRAU010000059">
    <property type="protein sequence ID" value="MBZ5715983.1"/>
    <property type="molecule type" value="Genomic_DNA"/>
</dbReference>
<protein>
    <submittedName>
        <fullName evidence="2">Uncharacterized protein</fullName>
    </submittedName>
</protein>
<gene>
    <name evidence="2" type="ORF">K7C98_42700</name>
</gene>